<feature type="signal peptide" evidence="18">
    <location>
        <begin position="1"/>
        <end position="27"/>
    </location>
</feature>
<feature type="chain" id="PRO_5022825699" evidence="18">
    <location>
        <begin position="28"/>
        <end position="752"/>
    </location>
</feature>
<dbReference type="KEGG" id="lit:FPZ52_16515"/>
<accession>A0A5B8J3M2</accession>
<dbReference type="GO" id="GO:0015344">
    <property type="term" value="F:siderophore uptake transmembrane transporter activity"/>
    <property type="evidence" value="ECO:0007669"/>
    <property type="project" value="TreeGrafter"/>
</dbReference>
<protein>
    <submittedName>
        <fullName evidence="21">TonB-dependent siderophore receptor</fullName>
    </submittedName>
</protein>
<dbReference type="Pfam" id="PF00593">
    <property type="entry name" value="TonB_dep_Rec_b-barrel"/>
    <property type="match status" value="1"/>
</dbReference>
<evidence type="ECO:0000256" key="7">
    <source>
        <dbReference type="ARBA" id="ARBA00022729"/>
    </source>
</evidence>
<dbReference type="PROSITE" id="PS01156">
    <property type="entry name" value="TONB_DEPENDENT_REC_2"/>
    <property type="match status" value="1"/>
</dbReference>
<evidence type="ECO:0000313" key="21">
    <source>
        <dbReference type="EMBL" id="QDY71308.1"/>
    </source>
</evidence>
<dbReference type="Pfam" id="PF07715">
    <property type="entry name" value="Plug"/>
    <property type="match status" value="1"/>
</dbReference>
<dbReference type="GO" id="GO:0038023">
    <property type="term" value="F:signaling receptor activity"/>
    <property type="evidence" value="ECO:0007669"/>
    <property type="project" value="InterPro"/>
</dbReference>
<keyword evidence="21" id="KW-0614">Plasmid</keyword>
<dbReference type="RefSeq" id="WP_146366724.1">
    <property type="nucleotide sequence ID" value="NZ_CP042265.1"/>
</dbReference>
<dbReference type="SUPFAM" id="SSF56935">
    <property type="entry name" value="Porins"/>
    <property type="match status" value="1"/>
</dbReference>
<evidence type="ECO:0000256" key="17">
    <source>
        <dbReference type="SAM" id="MobiDB-lite"/>
    </source>
</evidence>
<keyword evidence="11 14" id="KW-0472">Membrane</keyword>
<evidence type="ECO:0000256" key="8">
    <source>
        <dbReference type="ARBA" id="ARBA00023004"/>
    </source>
</evidence>
<dbReference type="NCBIfam" id="NF010051">
    <property type="entry name" value="PRK13528.1"/>
    <property type="match status" value="1"/>
</dbReference>
<geneLocation type="plasmid" evidence="21 22">
    <name>unnamed4</name>
</geneLocation>
<comment type="similarity">
    <text evidence="2 14 16">Belongs to the TonB-dependent receptor family.</text>
</comment>
<name>A0A5B8J3M2_9RHOB</name>
<feature type="compositionally biased region" description="Low complexity" evidence="17">
    <location>
        <begin position="85"/>
        <end position="98"/>
    </location>
</feature>
<evidence type="ECO:0000256" key="1">
    <source>
        <dbReference type="ARBA" id="ARBA00004571"/>
    </source>
</evidence>
<dbReference type="InterPro" id="IPR036942">
    <property type="entry name" value="Beta-barrel_TonB_sf"/>
</dbReference>
<keyword evidence="8" id="KW-0408">Iron</keyword>
<proteinExistence type="inferred from homology"/>
<keyword evidence="12 21" id="KW-0675">Receptor</keyword>
<dbReference type="GO" id="GO:0042912">
    <property type="term" value="F:colicin transmembrane transporter activity"/>
    <property type="evidence" value="ECO:0007669"/>
    <property type="project" value="TreeGrafter"/>
</dbReference>
<sequence length="752" mass="82066">MTYSYRSRVAGTQLVALLLAGATPAISQDTTDDVLVLDPITVESAAEELKQAPGASTISSDDIIEQPVSNDVSEIVRKMPGVNLTGNTTTGQRGNNRQIDIRGMGPENTLILIDGRPVLSRNSVKMGRSGERDTRGDSNWVPAEAIDRIEVLRGPAAARYGSGSAGGVVNIITKKTDQPYASVTLYGEMPEHDEEGGTRRANVVFGGPLGELWTYRTILNYAKTDGDDPDINADATPEGESVAAGREGVENKDFSQLFEFHPDDENTWGIELSYSRQGNEYAGDTQFREVLEDLELSDEDGNVVGTESLIGEETNIMRRGVLALTHRGEYAFGDSNSYLQWEHTENERLMEGLAGGGEGVINSPEYGTITLDTVSAKTEWNVYSDLGGVNQTFTFGADYRGEWMDDDISNQMGLVVDVPGSETDPADRDSETNAQLVGLYIEDNILLTDEITLTPGLRADWHSEAGFNLSPSLNAAWQVSPEFSVKAGVSRAFKAPNLYQLNPDYVYYTRGNGCPVDYPNLGAGCHILGNPDLDPETSWNKEIGVNYNNAGGWNAGLTYFHNDYQNRIAASLEPAATVFAGYDENGDPEYTQVFRWENTKEAVIEGIEANLRVPLLDSLTWSTNATMMLNSEDKETGQPLSLVPDYTINTQLDWSVTDSLDLLVSATHYGETPSPEKSVTSGAVIENPESRDPYTLVDLGAVWQVNDVWRVNAGVKNVFDERVFREGTSNNAGANTYNEPGRTFTLGLNATF</sequence>
<dbReference type="Gene3D" id="2.170.130.10">
    <property type="entry name" value="TonB-dependent receptor, plug domain"/>
    <property type="match status" value="1"/>
</dbReference>
<evidence type="ECO:0000259" key="20">
    <source>
        <dbReference type="Pfam" id="PF07715"/>
    </source>
</evidence>
<dbReference type="InterPro" id="IPR000531">
    <property type="entry name" value="Beta-barrel_TonB"/>
</dbReference>
<keyword evidence="7 18" id="KW-0732">Signal</keyword>
<evidence type="ECO:0000256" key="16">
    <source>
        <dbReference type="RuleBase" id="RU003357"/>
    </source>
</evidence>
<dbReference type="InterPro" id="IPR037066">
    <property type="entry name" value="Plug_dom_sf"/>
</dbReference>
<organism evidence="21 22">
    <name type="scientific">Qingshengfaniella alkalisoli</name>
    <dbReference type="NCBI Taxonomy" id="2599296"/>
    <lineage>
        <taxon>Bacteria</taxon>
        <taxon>Pseudomonadati</taxon>
        <taxon>Pseudomonadota</taxon>
        <taxon>Alphaproteobacteria</taxon>
        <taxon>Rhodobacterales</taxon>
        <taxon>Paracoccaceae</taxon>
        <taxon>Qingshengfaniella</taxon>
    </lineage>
</organism>
<evidence type="ECO:0000256" key="4">
    <source>
        <dbReference type="ARBA" id="ARBA00022452"/>
    </source>
</evidence>
<feature type="short sequence motif" description="TonB C-terminal box" evidence="15">
    <location>
        <begin position="735"/>
        <end position="752"/>
    </location>
</feature>
<gene>
    <name evidence="21" type="ORF">FPZ52_16515</name>
</gene>
<dbReference type="CDD" id="cd01347">
    <property type="entry name" value="ligand_gated_channel"/>
    <property type="match status" value="1"/>
</dbReference>
<evidence type="ECO:0000259" key="19">
    <source>
        <dbReference type="Pfam" id="PF00593"/>
    </source>
</evidence>
<keyword evidence="6 14" id="KW-0812">Transmembrane</keyword>
<dbReference type="NCBIfam" id="TIGR01783">
    <property type="entry name" value="TonB-siderophor"/>
    <property type="match status" value="1"/>
</dbReference>
<evidence type="ECO:0000256" key="18">
    <source>
        <dbReference type="SAM" id="SignalP"/>
    </source>
</evidence>
<evidence type="ECO:0000256" key="2">
    <source>
        <dbReference type="ARBA" id="ARBA00009810"/>
    </source>
</evidence>
<dbReference type="GO" id="GO:0044718">
    <property type="term" value="P:siderophore transmembrane transport"/>
    <property type="evidence" value="ECO:0007669"/>
    <property type="project" value="TreeGrafter"/>
</dbReference>
<feature type="domain" description="TonB-dependent receptor-like beta-barrel" evidence="19">
    <location>
        <begin position="323"/>
        <end position="718"/>
    </location>
</feature>
<dbReference type="InterPro" id="IPR012910">
    <property type="entry name" value="Plug_dom"/>
</dbReference>
<keyword evidence="4 14" id="KW-1134">Transmembrane beta strand</keyword>
<feature type="domain" description="TonB-dependent receptor plug" evidence="20">
    <location>
        <begin position="51"/>
        <end position="168"/>
    </location>
</feature>
<dbReference type="InterPro" id="IPR010917">
    <property type="entry name" value="TonB_rcpt_CS"/>
</dbReference>
<dbReference type="PANTHER" id="PTHR30069">
    <property type="entry name" value="TONB-DEPENDENT OUTER MEMBRANE RECEPTOR"/>
    <property type="match status" value="1"/>
</dbReference>
<evidence type="ECO:0000256" key="5">
    <source>
        <dbReference type="ARBA" id="ARBA00022496"/>
    </source>
</evidence>
<keyword evidence="10 16" id="KW-0798">TonB box</keyword>
<dbReference type="GO" id="GO:0009279">
    <property type="term" value="C:cell outer membrane"/>
    <property type="evidence" value="ECO:0007669"/>
    <property type="project" value="UniProtKB-SubCell"/>
</dbReference>
<comment type="subcellular location">
    <subcellularLocation>
        <location evidence="1 14">Cell outer membrane</location>
        <topology evidence="1 14">Multi-pass membrane protein</topology>
    </subcellularLocation>
</comment>
<reference evidence="21 22" key="1">
    <citation type="submission" date="2019-07" db="EMBL/GenBank/DDBJ databases">
        <title>Litoreibacter alkalisoli sp. nov., isolated from saline-alkaline soil.</title>
        <authorList>
            <person name="Wang S."/>
            <person name="Xu L."/>
            <person name="Xing Y.-T."/>
            <person name="Sun J.-Q."/>
        </authorList>
    </citation>
    <scope>NUCLEOTIDE SEQUENCE [LARGE SCALE GENOMIC DNA]</scope>
    <source>
        <strain evidence="21 22">LN3S51</strain>
        <plasmid evidence="21 22">unnamed4</plasmid>
    </source>
</reference>
<evidence type="ECO:0000256" key="12">
    <source>
        <dbReference type="ARBA" id="ARBA00023170"/>
    </source>
</evidence>
<evidence type="ECO:0000256" key="9">
    <source>
        <dbReference type="ARBA" id="ARBA00023065"/>
    </source>
</evidence>
<dbReference type="PANTHER" id="PTHR30069:SF51">
    <property type="entry name" value="FERRIENTEROBACTIN RECEPTOR"/>
    <property type="match status" value="1"/>
</dbReference>
<evidence type="ECO:0000256" key="15">
    <source>
        <dbReference type="PROSITE-ProRule" id="PRU10144"/>
    </source>
</evidence>
<dbReference type="PROSITE" id="PS52016">
    <property type="entry name" value="TONB_DEPENDENT_REC_3"/>
    <property type="match status" value="1"/>
</dbReference>
<dbReference type="NCBIfam" id="NF010048">
    <property type="entry name" value="PRK13524.1"/>
    <property type="match status" value="1"/>
</dbReference>
<evidence type="ECO:0000256" key="10">
    <source>
        <dbReference type="ARBA" id="ARBA00023077"/>
    </source>
</evidence>
<evidence type="ECO:0000256" key="11">
    <source>
        <dbReference type="ARBA" id="ARBA00023136"/>
    </source>
</evidence>
<dbReference type="OrthoDB" id="9796221at2"/>
<evidence type="ECO:0000256" key="3">
    <source>
        <dbReference type="ARBA" id="ARBA00022448"/>
    </source>
</evidence>
<keyword evidence="22" id="KW-1185">Reference proteome</keyword>
<feature type="region of interest" description="Disordered" evidence="17">
    <location>
        <begin position="81"/>
        <end position="101"/>
    </location>
</feature>
<dbReference type="GO" id="GO:0042931">
    <property type="term" value="F:enterobactin transmembrane transporter activity"/>
    <property type="evidence" value="ECO:0007669"/>
    <property type="project" value="TreeGrafter"/>
</dbReference>
<evidence type="ECO:0000256" key="13">
    <source>
        <dbReference type="ARBA" id="ARBA00023237"/>
    </source>
</evidence>
<dbReference type="AlphaFoldDB" id="A0A5B8J3M2"/>
<keyword evidence="5" id="KW-0410">Iron transport</keyword>
<evidence type="ECO:0000256" key="6">
    <source>
        <dbReference type="ARBA" id="ARBA00022692"/>
    </source>
</evidence>
<keyword evidence="9" id="KW-0406">Ion transport</keyword>
<dbReference type="InterPro" id="IPR039426">
    <property type="entry name" value="TonB-dep_rcpt-like"/>
</dbReference>
<dbReference type="Proteomes" id="UP000318483">
    <property type="component" value="Plasmid unnamed4"/>
</dbReference>
<dbReference type="InterPro" id="IPR058134">
    <property type="entry name" value="PirA/FepA/PfeA"/>
</dbReference>
<dbReference type="EMBL" id="CP042265">
    <property type="protein sequence ID" value="QDY71308.1"/>
    <property type="molecule type" value="Genomic_DNA"/>
</dbReference>
<evidence type="ECO:0000313" key="22">
    <source>
        <dbReference type="Proteomes" id="UP000318483"/>
    </source>
</evidence>
<keyword evidence="13 14" id="KW-0998">Cell outer membrane</keyword>
<dbReference type="InterPro" id="IPR010105">
    <property type="entry name" value="TonB_sidphr_rcpt"/>
</dbReference>
<keyword evidence="3 14" id="KW-0813">Transport</keyword>
<evidence type="ECO:0000256" key="14">
    <source>
        <dbReference type="PROSITE-ProRule" id="PRU01360"/>
    </source>
</evidence>
<dbReference type="Gene3D" id="2.40.170.20">
    <property type="entry name" value="TonB-dependent receptor, beta-barrel domain"/>
    <property type="match status" value="1"/>
</dbReference>